<dbReference type="PANTHER" id="PTHR43684">
    <property type="match status" value="1"/>
</dbReference>
<name>A0A2A6C2U3_PRIPA</name>
<accession>A0A8R1Z1V9</accession>
<dbReference type="OrthoDB" id="409763at2759"/>
<protein>
    <submittedName>
        <fullName evidence="4">Uncharacterized protein</fullName>
    </submittedName>
</protein>
<dbReference type="GO" id="GO:0005777">
    <property type="term" value="C:peroxisome"/>
    <property type="evidence" value="ECO:0007669"/>
    <property type="project" value="UniProtKB-SubCell"/>
</dbReference>
<dbReference type="Pfam" id="PF00378">
    <property type="entry name" value="ECH_1"/>
    <property type="match status" value="1"/>
</dbReference>
<sequence>MSIRSESKGVVFWTTFDNVSKRNAITNKMYDELCTALDSANSNDDILFTVFTGAGDFYSSGNYFSREELNAKTYSAKTDDEGGFSRVLRRLIYHRKVLIGLVNGPAIGFACTTLGLFDYVVCSDSAYFLTPFVSLGISPEGTSSVVFQRVMGISNANEMLLFNEIMTAKQALERGFVSQVIPKDEFIKKSAELIEKLSQLPKHSLLASRELIRNWKRRREMKSIHNEESDVVKELLDDPRTIALMKNKFGKNKL</sequence>
<comment type="subcellular location">
    <subcellularLocation>
        <location evidence="1">Peroxisome</location>
    </subcellularLocation>
</comment>
<dbReference type="AlphaFoldDB" id="A0A2A6C2U3"/>
<dbReference type="Gene3D" id="3.90.226.10">
    <property type="entry name" value="2-enoyl-CoA Hydratase, Chain A, domain 1"/>
    <property type="match status" value="1"/>
</dbReference>
<evidence type="ECO:0000313" key="4">
    <source>
        <dbReference type="EnsemblMetazoa" id="PPA40785.1"/>
    </source>
</evidence>
<dbReference type="CDD" id="cd06558">
    <property type="entry name" value="crotonase-like"/>
    <property type="match status" value="1"/>
</dbReference>
<reference evidence="5" key="1">
    <citation type="journal article" date="2008" name="Nat. Genet.">
        <title>The Pristionchus pacificus genome provides a unique perspective on nematode lifestyle and parasitism.</title>
        <authorList>
            <person name="Dieterich C."/>
            <person name="Clifton S.W."/>
            <person name="Schuster L.N."/>
            <person name="Chinwalla A."/>
            <person name="Delehaunty K."/>
            <person name="Dinkelacker I."/>
            <person name="Fulton L."/>
            <person name="Fulton R."/>
            <person name="Godfrey J."/>
            <person name="Minx P."/>
            <person name="Mitreva M."/>
            <person name="Roeseler W."/>
            <person name="Tian H."/>
            <person name="Witte H."/>
            <person name="Yang S.P."/>
            <person name="Wilson R.K."/>
            <person name="Sommer R.J."/>
        </authorList>
    </citation>
    <scope>NUCLEOTIDE SEQUENCE [LARGE SCALE GENOMIC DNA]</scope>
    <source>
        <strain evidence="5">PS312</strain>
    </source>
</reference>
<evidence type="ECO:0000256" key="1">
    <source>
        <dbReference type="ARBA" id="ARBA00004275"/>
    </source>
</evidence>
<evidence type="ECO:0000256" key="2">
    <source>
        <dbReference type="ARBA" id="ARBA00023140"/>
    </source>
</evidence>
<dbReference type="Proteomes" id="UP000005239">
    <property type="component" value="Unassembled WGS sequence"/>
</dbReference>
<organism evidence="4 5">
    <name type="scientific">Pristionchus pacificus</name>
    <name type="common">Parasitic nematode worm</name>
    <dbReference type="NCBI Taxonomy" id="54126"/>
    <lineage>
        <taxon>Eukaryota</taxon>
        <taxon>Metazoa</taxon>
        <taxon>Ecdysozoa</taxon>
        <taxon>Nematoda</taxon>
        <taxon>Chromadorea</taxon>
        <taxon>Rhabditida</taxon>
        <taxon>Rhabditina</taxon>
        <taxon>Diplogasteromorpha</taxon>
        <taxon>Diplogasteroidea</taxon>
        <taxon>Neodiplogasteridae</taxon>
        <taxon>Pristionchus</taxon>
    </lineage>
</organism>
<evidence type="ECO:0000313" key="5">
    <source>
        <dbReference type="Proteomes" id="UP000005239"/>
    </source>
</evidence>
<dbReference type="SUPFAM" id="SSF52096">
    <property type="entry name" value="ClpP/crotonase"/>
    <property type="match status" value="1"/>
</dbReference>
<dbReference type="PANTHER" id="PTHR43684:SF1">
    <property type="entry name" value="ENOYL-COA DELTA ISOMERASE 2"/>
    <property type="match status" value="1"/>
</dbReference>
<gene>
    <name evidence="4" type="primary">WBGene00279154</name>
</gene>
<keyword evidence="2" id="KW-0576">Peroxisome</keyword>
<dbReference type="GO" id="GO:0004165">
    <property type="term" value="F:delta(3)-delta(2)-enoyl-CoA isomerase activity"/>
    <property type="evidence" value="ECO:0007669"/>
    <property type="project" value="UniProtKB-ARBA"/>
</dbReference>
<dbReference type="EnsemblMetazoa" id="PPA40785.1">
    <property type="protein sequence ID" value="PPA40785.1"/>
    <property type="gene ID" value="WBGene00279154"/>
</dbReference>
<keyword evidence="3" id="KW-0413">Isomerase</keyword>
<keyword evidence="5" id="KW-1185">Reference proteome</keyword>
<reference evidence="4" key="2">
    <citation type="submission" date="2022-06" db="UniProtKB">
        <authorList>
            <consortium name="EnsemblMetazoa"/>
        </authorList>
    </citation>
    <scope>IDENTIFICATION</scope>
    <source>
        <strain evidence="4">PS312</strain>
    </source>
</reference>
<dbReference type="InterPro" id="IPR001753">
    <property type="entry name" value="Enoyl-CoA_hydra/iso"/>
</dbReference>
<evidence type="ECO:0000256" key="3">
    <source>
        <dbReference type="ARBA" id="ARBA00023235"/>
    </source>
</evidence>
<proteinExistence type="predicted"/>
<accession>A0A2A6C2U3</accession>
<dbReference type="InterPro" id="IPR051053">
    <property type="entry name" value="ECH/Chromodomain_protein"/>
</dbReference>
<dbReference type="InterPro" id="IPR029045">
    <property type="entry name" value="ClpP/crotonase-like_dom_sf"/>
</dbReference>